<comment type="caution">
    <text evidence="2">The sequence shown here is derived from an EMBL/GenBank/DDBJ whole genome shotgun (WGS) entry which is preliminary data.</text>
</comment>
<evidence type="ECO:0000313" key="2">
    <source>
        <dbReference type="EMBL" id="TKZ35851.1"/>
    </source>
</evidence>
<protein>
    <submittedName>
        <fullName evidence="2">Uncharacterized protein</fullName>
    </submittedName>
</protein>
<evidence type="ECO:0000256" key="1">
    <source>
        <dbReference type="SAM" id="MobiDB-lite"/>
    </source>
</evidence>
<dbReference type="PROSITE" id="PS51257">
    <property type="entry name" value="PROKAR_LIPOPROTEIN"/>
    <property type="match status" value="1"/>
</dbReference>
<dbReference type="EMBL" id="SJDU01000047">
    <property type="protein sequence ID" value="TKZ35851.1"/>
    <property type="molecule type" value="Genomic_DNA"/>
</dbReference>
<name>A0ABY2TSV8_9SPIR</name>
<proteinExistence type="predicted"/>
<feature type="region of interest" description="Disordered" evidence="1">
    <location>
        <begin position="42"/>
        <end position="66"/>
    </location>
</feature>
<keyword evidence="3" id="KW-1185">Reference proteome</keyword>
<evidence type="ECO:0000313" key="3">
    <source>
        <dbReference type="Proteomes" id="UP000310168"/>
    </source>
</evidence>
<organism evidence="2 3">
    <name type="scientific">Brachyspira catarrhinii</name>
    <dbReference type="NCBI Taxonomy" id="2528966"/>
    <lineage>
        <taxon>Bacteria</taxon>
        <taxon>Pseudomonadati</taxon>
        <taxon>Spirochaetota</taxon>
        <taxon>Spirochaetia</taxon>
        <taxon>Brachyspirales</taxon>
        <taxon>Brachyspiraceae</taxon>
        <taxon>Brachyspira</taxon>
    </lineage>
</organism>
<sequence>MKLKKTYLFILFITAFVILCSCRSRFNPRYYYNKSASEIGNSGGDNLPDDLPDDPSDTNAGGGVETNKDGTVTVYLDPFVYGEWNKPDYKFSMNFDNMQIRASFDGNNRPTYKLVNGNWNLNNESRNEYKVGGPDTTGAGKSISWVQYYLYKSKNPLFAVDSRYNKNDRMKRFYFYRFTGKALGMVDTDNYLVAIDTYSKLVFAYAVPVAWKQYIAGTPKAPVSWGSVDAGWETDYNGGGKVNFKVSGASYFYEYDPIGIVKQNGEIEIYKWCSDSIGNNKRYGPRIDGGDAKDLSRPIATYGMPGRSPYIPIKTNVGKGDTNGVIGGDDYGETTKDIITITAKSFKNIEAWTWHFGVYLFHDLKRSVGFYHFRIGGAVYDGNFPTEVDYIENMNELGGISDYKSDLVYLDWNQEKKFTKSKSYEIEDIKRDKDIYLDLASDIGKYNLTMTYTDTAGFGNNHSGWVANKGSQKIRLIYDPDKDAFVMYSIKDANGFSHMTIADPNFTLKRGEKKDFTIKYTWKGLTGYDESAELTYTLEFKSAS</sequence>
<gene>
    <name evidence="2" type="ORF">EZH24_03135</name>
</gene>
<dbReference type="Proteomes" id="UP000310168">
    <property type="component" value="Unassembled WGS sequence"/>
</dbReference>
<feature type="compositionally biased region" description="Acidic residues" evidence="1">
    <location>
        <begin position="47"/>
        <end position="56"/>
    </location>
</feature>
<accession>A0ABY2TSV8</accession>
<reference evidence="2 3" key="1">
    <citation type="journal article" date="2019" name="Anaerobe">
        <title>Brachyspira catarrhinii sp. nov., an anaerobic intestinal spirochaete isolated from vervet monkeys may have been misidentified as Brachyspira aalborgi in previous studies.</title>
        <authorList>
            <person name="Phillips N.D."/>
            <person name="La T."/>
            <person name="Hampson D.J."/>
        </authorList>
    </citation>
    <scope>NUCLEOTIDE SEQUENCE [LARGE SCALE GENOMIC DNA]</scope>
    <source>
        <strain evidence="2 3">Z12</strain>
    </source>
</reference>
<dbReference type="RefSeq" id="WP_137997676.1">
    <property type="nucleotide sequence ID" value="NZ_SJDU01000047.1"/>
</dbReference>